<sequence length="99" mass="10486">MRPGKKPKKDSGMVNVLLGQHVHAELDREQALLSVSCRASGMTVRMLIDGDIKAGYDISDGTLGLGAWMGLEVDCSPEEAAELAAAIGPRALSSFRFIG</sequence>
<proteinExistence type="predicted"/>
<comment type="caution">
    <text evidence="1">The sequence shown here is derived from an EMBL/GenBank/DDBJ whole genome shotgun (WGS) entry which is preliminary data.</text>
</comment>
<dbReference type="Proteomes" id="UP001629230">
    <property type="component" value="Unassembled WGS sequence"/>
</dbReference>
<keyword evidence="2" id="KW-1185">Reference proteome</keyword>
<organism evidence="1 2">
    <name type="scientific">Paraburkholderia dipogonis</name>
    <dbReference type="NCBI Taxonomy" id="1211383"/>
    <lineage>
        <taxon>Bacteria</taxon>
        <taxon>Pseudomonadati</taxon>
        <taxon>Pseudomonadota</taxon>
        <taxon>Betaproteobacteria</taxon>
        <taxon>Burkholderiales</taxon>
        <taxon>Burkholderiaceae</taxon>
        <taxon>Paraburkholderia</taxon>
    </lineage>
</organism>
<evidence type="ECO:0000313" key="1">
    <source>
        <dbReference type="EMBL" id="MFM0006275.1"/>
    </source>
</evidence>
<dbReference type="RefSeq" id="WP_408180834.1">
    <property type="nucleotide sequence ID" value="NZ_JAQQEZ010000038.1"/>
</dbReference>
<reference evidence="1 2" key="1">
    <citation type="journal article" date="2024" name="Chem. Sci.">
        <title>Discovery of megapolipeptins by genome mining of a Burkholderiales bacteria collection.</title>
        <authorList>
            <person name="Paulo B.S."/>
            <person name="Recchia M.J.J."/>
            <person name="Lee S."/>
            <person name="Fergusson C.H."/>
            <person name="Romanowski S.B."/>
            <person name="Hernandez A."/>
            <person name="Krull N."/>
            <person name="Liu D.Y."/>
            <person name="Cavanagh H."/>
            <person name="Bos A."/>
            <person name="Gray C.A."/>
            <person name="Murphy B.T."/>
            <person name="Linington R.G."/>
            <person name="Eustaquio A.S."/>
        </authorList>
    </citation>
    <scope>NUCLEOTIDE SEQUENCE [LARGE SCALE GENOMIC DNA]</scope>
    <source>
        <strain evidence="1 2">RL17-350-BIC-A</strain>
    </source>
</reference>
<dbReference type="EMBL" id="JAQQEZ010000038">
    <property type="protein sequence ID" value="MFM0006275.1"/>
    <property type="molecule type" value="Genomic_DNA"/>
</dbReference>
<evidence type="ECO:0000313" key="2">
    <source>
        <dbReference type="Proteomes" id="UP001629230"/>
    </source>
</evidence>
<name>A0ABW9B1U2_9BURK</name>
<accession>A0ABW9B1U2</accession>
<gene>
    <name evidence="1" type="ORF">PQR57_35475</name>
</gene>
<protein>
    <submittedName>
        <fullName evidence="1">Uncharacterized protein</fullName>
    </submittedName>
</protein>